<dbReference type="HAMAP" id="MF_00385">
    <property type="entry name" value="Ribosomal_bS16"/>
    <property type="match status" value="1"/>
</dbReference>
<dbReference type="PANTHER" id="PTHR12919">
    <property type="entry name" value="30S RIBOSOMAL PROTEIN S16"/>
    <property type="match status" value="1"/>
</dbReference>
<evidence type="ECO:0000256" key="1">
    <source>
        <dbReference type="ARBA" id="ARBA00022980"/>
    </source>
</evidence>
<dbReference type="InterPro" id="IPR000307">
    <property type="entry name" value="Ribosomal_bS16"/>
</dbReference>
<protein>
    <recommendedName>
        <fullName evidence="3">Small ribosomal subunit protein bS16</fullName>
    </recommendedName>
</protein>
<evidence type="ECO:0000313" key="5">
    <source>
        <dbReference type="Proteomes" id="UP000182811"/>
    </source>
</evidence>
<dbReference type="GO" id="GO:0015935">
    <property type="term" value="C:small ribosomal subunit"/>
    <property type="evidence" value="ECO:0007669"/>
    <property type="project" value="TreeGrafter"/>
</dbReference>
<dbReference type="InterPro" id="IPR020592">
    <property type="entry name" value="Ribosomal_bS16_CS"/>
</dbReference>
<sequence length="90" mass="10243">MATKIRLKRMGAKKAPFYRLVVADSRSPRDGRVVEEIGYYNPVKQPVEIKVDEEKALQWLNTGAQPSETVRALLKKAGVWQKYIAAREAK</sequence>
<dbReference type="AlphaFoldDB" id="A0A1J5NVT1"/>
<gene>
    <name evidence="3 4" type="primary">rpsP</name>
    <name evidence="4" type="ORF">MOTE_11190</name>
</gene>
<keyword evidence="2 3" id="KW-0687">Ribonucleoprotein</keyword>
<accession>A0A1J5NVT1</accession>
<dbReference type="PROSITE" id="PS00732">
    <property type="entry name" value="RIBOSOMAL_S16"/>
    <property type="match status" value="1"/>
</dbReference>
<comment type="caution">
    <text evidence="4">The sequence shown here is derived from an EMBL/GenBank/DDBJ whole genome shotgun (WGS) entry which is preliminary data.</text>
</comment>
<dbReference type="GO" id="GO:0003735">
    <property type="term" value="F:structural constituent of ribosome"/>
    <property type="evidence" value="ECO:0007669"/>
    <property type="project" value="InterPro"/>
</dbReference>
<dbReference type="SUPFAM" id="SSF54565">
    <property type="entry name" value="Ribosomal protein S16"/>
    <property type="match status" value="1"/>
</dbReference>
<dbReference type="EMBL" id="MDDC01000007">
    <property type="protein sequence ID" value="OIQ59863.1"/>
    <property type="molecule type" value="Genomic_DNA"/>
</dbReference>
<name>A0A1J5NVT1_NEOTH</name>
<proteinExistence type="inferred from homology"/>
<evidence type="ECO:0000313" key="4">
    <source>
        <dbReference type="EMBL" id="OIQ59863.1"/>
    </source>
</evidence>
<dbReference type="Pfam" id="PF00886">
    <property type="entry name" value="Ribosomal_S16"/>
    <property type="match status" value="1"/>
</dbReference>
<dbReference type="OrthoDB" id="9807878at2"/>
<dbReference type="PANTHER" id="PTHR12919:SF20">
    <property type="entry name" value="SMALL RIBOSOMAL SUBUNIT PROTEIN BS16M"/>
    <property type="match status" value="1"/>
</dbReference>
<keyword evidence="1 3" id="KW-0689">Ribosomal protein</keyword>
<dbReference type="InterPro" id="IPR023803">
    <property type="entry name" value="Ribosomal_bS16_dom_sf"/>
</dbReference>
<comment type="similarity">
    <text evidence="3">Belongs to the bacterial ribosomal protein bS16 family.</text>
</comment>
<dbReference type="Proteomes" id="UP000182811">
    <property type="component" value="Unassembled WGS sequence"/>
</dbReference>
<evidence type="ECO:0000256" key="3">
    <source>
        <dbReference type="HAMAP-Rule" id="MF_00385"/>
    </source>
</evidence>
<reference evidence="4 5" key="1">
    <citation type="submission" date="2016-08" db="EMBL/GenBank/DDBJ databases">
        <title>Genome-based comparison of Moorella thermoacetic strains.</title>
        <authorList>
            <person name="Poehlein A."/>
            <person name="Bengelsdorf F.R."/>
            <person name="Esser C."/>
            <person name="Duerre P."/>
            <person name="Daniel R."/>
        </authorList>
    </citation>
    <scope>NUCLEOTIDE SEQUENCE [LARGE SCALE GENOMIC DNA]</scope>
    <source>
        <strain evidence="4 5">DSM 21394</strain>
    </source>
</reference>
<organism evidence="4 5">
    <name type="scientific">Neomoorella thermoacetica</name>
    <name type="common">Clostridium thermoaceticum</name>
    <dbReference type="NCBI Taxonomy" id="1525"/>
    <lineage>
        <taxon>Bacteria</taxon>
        <taxon>Bacillati</taxon>
        <taxon>Bacillota</taxon>
        <taxon>Clostridia</taxon>
        <taxon>Neomoorellales</taxon>
        <taxon>Neomoorellaceae</taxon>
        <taxon>Neomoorella</taxon>
    </lineage>
</organism>
<dbReference type="GO" id="GO:0005737">
    <property type="term" value="C:cytoplasm"/>
    <property type="evidence" value="ECO:0007669"/>
    <property type="project" value="UniProtKB-ARBA"/>
</dbReference>
<dbReference type="NCBIfam" id="TIGR00002">
    <property type="entry name" value="S16"/>
    <property type="match status" value="1"/>
</dbReference>
<dbReference type="FunFam" id="3.30.1320.10:FF:000002">
    <property type="entry name" value="30S ribosomal protein S16"/>
    <property type="match status" value="1"/>
</dbReference>
<evidence type="ECO:0000256" key="2">
    <source>
        <dbReference type="ARBA" id="ARBA00023274"/>
    </source>
</evidence>
<dbReference type="GO" id="GO:0006412">
    <property type="term" value="P:translation"/>
    <property type="evidence" value="ECO:0007669"/>
    <property type="project" value="UniProtKB-UniRule"/>
</dbReference>
<dbReference type="Gene3D" id="3.30.1320.10">
    <property type="match status" value="1"/>
</dbReference>